<dbReference type="InterPro" id="IPR006685">
    <property type="entry name" value="MscS_channel_2nd"/>
</dbReference>
<dbReference type="AlphaFoldDB" id="A0A5N6KQS0"/>
<dbReference type="Pfam" id="PF00924">
    <property type="entry name" value="MS_channel_2nd"/>
    <property type="match status" value="1"/>
</dbReference>
<feature type="region of interest" description="Disordered" evidence="3">
    <location>
        <begin position="676"/>
        <end position="883"/>
    </location>
</feature>
<feature type="transmembrane region" description="Helical" evidence="4">
    <location>
        <begin position="235"/>
        <end position="257"/>
    </location>
</feature>
<evidence type="ECO:0000259" key="5">
    <source>
        <dbReference type="PROSITE" id="PS50222"/>
    </source>
</evidence>
<dbReference type="GO" id="GO:0005262">
    <property type="term" value="F:calcium channel activity"/>
    <property type="evidence" value="ECO:0007669"/>
    <property type="project" value="TreeGrafter"/>
</dbReference>
<evidence type="ECO:0000256" key="2">
    <source>
        <dbReference type="ARBA" id="ARBA00023303"/>
    </source>
</evidence>
<feature type="transmembrane region" description="Helical" evidence="4">
    <location>
        <begin position="188"/>
        <end position="215"/>
    </location>
</feature>
<dbReference type="InterPro" id="IPR002048">
    <property type="entry name" value="EF_hand_dom"/>
</dbReference>
<dbReference type="Pfam" id="PF25886">
    <property type="entry name" value="Msy1"/>
    <property type="match status" value="1"/>
</dbReference>
<keyword evidence="4" id="KW-0812">Transmembrane</keyword>
<gene>
    <name evidence="6" type="ORF">FH972_021814</name>
</gene>
<dbReference type="PANTHER" id="PTHR31323:SF14">
    <property type="entry name" value="MECHANOSENSITIVE ION CHANNEL PROTEIN MSY2"/>
    <property type="match status" value="1"/>
</dbReference>
<comment type="caution">
    <text evidence="6">The sequence shown here is derived from an EMBL/GenBank/DDBJ whole genome shotgun (WGS) entry which is preliminary data.</text>
</comment>
<accession>A0A5N6KQS0</accession>
<sequence>MVNSPVSSPRSHRFQFSRDGFERLNPHANAPKAPTLDATIDIPMQDNPSHGAGSPSNEKSGIFHRNAGGYRRSMKPGVREAPKGRIGYDEEESTLTKMGEFYTTFLNFSTFTRYLVYVVPIGLLIAVPIIIGATAAQNAAIGGISMTWFFVWVEVAWCGLWVSKIFAHYLPRIFQSLVGVVSSGTRKYALVIAALELPLSLAGWALVSLASFVPIMLRNPESRAANLGEPHWVTIVNRILAAALVASLVFLVEKFFVQLISINYHRKQFTTRIKESKRNIYLLSLLYDASRAMFPQGCPEFSEEDAVIEDSFEMKFGGGSKHSHQRSGSHTPIAMLRGIGEMGQNFLSGIAKDVTGKTVFDGSSAHAVVMEALEKNRTAEALARRLWLSFVIEGNDALFLEDVNEVLGTGRNVEAEECFVALDRDLNGDVSLDEMILTVSEIGRDRHAINNSMHDVDQAIKVLDRLLCTVVLVAIVFIVVAFLNTSFVTTLATAGTALLSLSFVFSATAQEVLGSCIFLFVKHPFDIGDRVDLSDEKLVVEHISLLFTVFRRVTNHQTVQIPNILLNGVWIENVSRSRAMREQITVPVDFGTTFEDIQLLRAELQKFILDKDNSRDFMPDVDIQVVGIADMDKLSLSVEIVHKSNWSNETVRASRRSKLMCALVLALRKVPIAGPKGSAATLGSSDNPQYSVSVSDREAAQFRKDYASGQETKRMMPTTKAPETKNSGLTHAEEQKAVDLINERNPALDGARDASDVYRDQSRSGAPQSSEIEEVRNVLRRETTKGRRKSGRTLSTKSVSSVHSQWTQAGEPASDPGPVPQVPSIPVNTVGTGGVNNPMAAYYSSQRDPTRSGGSQPQREPTLPQATYPRPPPSNAQGGPRQW</sequence>
<feature type="compositionally biased region" description="Basic and acidic residues" evidence="3">
    <location>
        <begin position="773"/>
        <end position="785"/>
    </location>
</feature>
<feature type="compositionally biased region" description="Basic and acidic residues" evidence="3">
    <location>
        <begin position="750"/>
        <end position="762"/>
    </location>
</feature>
<name>A0A5N6KQS0_9ROSI</name>
<dbReference type="GO" id="GO:0006874">
    <property type="term" value="P:intracellular calcium ion homeostasis"/>
    <property type="evidence" value="ECO:0007669"/>
    <property type="project" value="TreeGrafter"/>
</dbReference>
<evidence type="ECO:0000256" key="3">
    <source>
        <dbReference type="SAM" id="MobiDB-lite"/>
    </source>
</evidence>
<dbReference type="EMBL" id="VIBQ01000010">
    <property type="protein sequence ID" value="KAB8338870.1"/>
    <property type="molecule type" value="Genomic_DNA"/>
</dbReference>
<dbReference type="GO" id="GO:0005509">
    <property type="term" value="F:calcium ion binding"/>
    <property type="evidence" value="ECO:0007669"/>
    <property type="project" value="InterPro"/>
</dbReference>
<protein>
    <recommendedName>
        <fullName evidence="5">EF-hand domain-containing protein</fullName>
    </recommendedName>
</protein>
<keyword evidence="7" id="KW-1185">Reference proteome</keyword>
<feature type="compositionally biased region" description="Polar residues" evidence="3">
    <location>
        <begin position="681"/>
        <end position="694"/>
    </location>
</feature>
<proteinExistence type="predicted"/>
<dbReference type="PANTHER" id="PTHR31323">
    <property type="entry name" value="MECHANOSENSITIVE ION CHANNEL PROTEIN MSY2"/>
    <property type="match status" value="1"/>
</dbReference>
<feature type="region of interest" description="Disordered" evidence="3">
    <location>
        <begin position="39"/>
        <end position="83"/>
    </location>
</feature>
<dbReference type="InterPro" id="IPR010920">
    <property type="entry name" value="LSM_dom_sf"/>
</dbReference>
<evidence type="ECO:0000313" key="6">
    <source>
        <dbReference type="EMBL" id="KAB8338870.1"/>
    </source>
</evidence>
<feature type="compositionally biased region" description="Polar residues" evidence="3">
    <location>
        <begin position="792"/>
        <end position="808"/>
    </location>
</feature>
<keyword evidence="2" id="KW-0407">Ion channel</keyword>
<feature type="transmembrane region" description="Helical" evidence="4">
    <location>
        <begin position="466"/>
        <end position="485"/>
    </location>
</feature>
<evidence type="ECO:0000256" key="4">
    <source>
        <dbReference type="SAM" id="Phobius"/>
    </source>
</evidence>
<reference evidence="6 7" key="1">
    <citation type="submission" date="2019-06" db="EMBL/GenBank/DDBJ databases">
        <title>A chromosomal-level reference genome of Carpinus fangiana (Coryloideae, Betulaceae).</title>
        <authorList>
            <person name="Yang X."/>
            <person name="Wang Z."/>
            <person name="Zhang L."/>
            <person name="Hao G."/>
            <person name="Liu J."/>
            <person name="Yang Y."/>
        </authorList>
    </citation>
    <scope>NUCLEOTIDE SEQUENCE [LARGE SCALE GENOMIC DNA]</scope>
    <source>
        <strain evidence="6">Cfa_2016G</strain>
        <tissue evidence="6">Leaf</tissue>
    </source>
</reference>
<dbReference type="InterPro" id="IPR058650">
    <property type="entry name" value="Msy1/2-like"/>
</dbReference>
<evidence type="ECO:0000313" key="7">
    <source>
        <dbReference type="Proteomes" id="UP000327013"/>
    </source>
</evidence>
<keyword evidence="4" id="KW-0472">Membrane</keyword>
<dbReference type="Proteomes" id="UP000327013">
    <property type="component" value="Unassembled WGS sequence"/>
</dbReference>
<keyword evidence="1" id="KW-0406">Ion transport</keyword>
<feature type="transmembrane region" description="Helical" evidence="4">
    <location>
        <begin position="114"/>
        <end position="136"/>
    </location>
</feature>
<organism evidence="6 7">
    <name type="scientific">Carpinus fangiana</name>
    <dbReference type="NCBI Taxonomy" id="176857"/>
    <lineage>
        <taxon>Eukaryota</taxon>
        <taxon>Viridiplantae</taxon>
        <taxon>Streptophyta</taxon>
        <taxon>Embryophyta</taxon>
        <taxon>Tracheophyta</taxon>
        <taxon>Spermatophyta</taxon>
        <taxon>Magnoliopsida</taxon>
        <taxon>eudicotyledons</taxon>
        <taxon>Gunneridae</taxon>
        <taxon>Pentapetalae</taxon>
        <taxon>rosids</taxon>
        <taxon>fabids</taxon>
        <taxon>Fagales</taxon>
        <taxon>Betulaceae</taxon>
        <taxon>Carpinus</taxon>
    </lineage>
</organism>
<feature type="domain" description="EF-hand" evidence="5">
    <location>
        <begin position="410"/>
        <end position="445"/>
    </location>
</feature>
<dbReference type="OrthoDB" id="544685at2759"/>
<dbReference type="GO" id="GO:0016020">
    <property type="term" value="C:membrane"/>
    <property type="evidence" value="ECO:0007669"/>
    <property type="project" value="InterPro"/>
</dbReference>
<feature type="transmembrane region" description="Helical" evidence="4">
    <location>
        <begin position="148"/>
        <end position="167"/>
    </location>
</feature>
<feature type="compositionally biased region" description="Basic and acidic residues" evidence="3">
    <location>
        <begin position="695"/>
        <end position="714"/>
    </location>
</feature>
<feature type="compositionally biased region" description="Polar residues" evidence="3">
    <location>
        <begin position="843"/>
        <end position="859"/>
    </location>
</feature>
<dbReference type="SUPFAM" id="SSF50182">
    <property type="entry name" value="Sm-like ribonucleoproteins"/>
    <property type="match status" value="1"/>
</dbReference>
<dbReference type="PROSITE" id="PS50222">
    <property type="entry name" value="EF_HAND_2"/>
    <property type="match status" value="1"/>
</dbReference>
<keyword evidence="1" id="KW-0813">Transport</keyword>
<evidence type="ECO:0000256" key="1">
    <source>
        <dbReference type="ARBA" id="ARBA00023065"/>
    </source>
</evidence>
<keyword evidence="4" id="KW-1133">Transmembrane helix</keyword>